<evidence type="ECO:0000256" key="3">
    <source>
        <dbReference type="SAM" id="MobiDB-lite"/>
    </source>
</evidence>
<dbReference type="Gene3D" id="1.10.840.10">
    <property type="entry name" value="Ras guanine-nucleotide exchange factors catalytic domain"/>
    <property type="match status" value="1"/>
</dbReference>
<feature type="region of interest" description="Disordered" evidence="3">
    <location>
        <begin position="334"/>
        <end position="358"/>
    </location>
</feature>
<feature type="domain" description="Ras-GEF" evidence="4">
    <location>
        <begin position="932"/>
        <end position="1162"/>
    </location>
</feature>
<feature type="compositionally biased region" description="Low complexity" evidence="3">
    <location>
        <begin position="854"/>
        <end position="873"/>
    </location>
</feature>
<dbReference type="CDD" id="cd00155">
    <property type="entry name" value="RasGEF"/>
    <property type="match status" value="1"/>
</dbReference>
<dbReference type="Proteomes" id="UP000076078">
    <property type="component" value="Unassembled WGS sequence"/>
</dbReference>
<feature type="region of interest" description="Disordered" evidence="3">
    <location>
        <begin position="468"/>
        <end position="664"/>
    </location>
</feature>
<evidence type="ECO:0000256" key="1">
    <source>
        <dbReference type="ARBA" id="ARBA00022658"/>
    </source>
</evidence>
<dbReference type="AlphaFoldDB" id="A0A152A2K5"/>
<evidence type="ECO:0000256" key="2">
    <source>
        <dbReference type="PROSITE-ProRule" id="PRU00168"/>
    </source>
</evidence>
<dbReference type="PANTHER" id="PTHR23113:SF319">
    <property type="entry name" value="RAS GUANINE NUCLEOTIDE EXCHANGE FACTOR Y"/>
    <property type="match status" value="1"/>
</dbReference>
<evidence type="ECO:0000259" key="5">
    <source>
        <dbReference type="PROSITE" id="PS50212"/>
    </source>
</evidence>
<dbReference type="STRING" id="361077.A0A152A2K5"/>
<feature type="compositionally biased region" description="Low complexity" evidence="3">
    <location>
        <begin position="140"/>
        <end position="153"/>
    </location>
</feature>
<dbReference type="PROSITE" id="PS50212">
    <property type="entry name" value="RASGEF_NTER"/>
    <property type="match status" value="1"/>
</dbReference>
<feature type="compositionally biased region" description="Low complexity" evidence="3">
    <location>
        <begin position="504"/>
        <end position="535"/>
    </location>
</feature>
<sequence>MIVKIMMDIQQKLNQQQQQHVQNKNEKNENTLERSPSQPQTPLHSIVEKLQRSNTPPPTLATPNDIPVDTPNVKELGKVFETNQQRHQTQQHSIIKNSFAKKFFTTSSTSSTKEPVSKQIPESFYIQANKEDKQVPPASPSTSSPPLLSTHSKSNSDDSLIQHSISISSATTTTTNDNTPLISPRSNRHAGDWKDKTLFTQGSVANLVDSGRKKLLIGQRDTPPSSPSTQSPPNTSLTNSPVLSSSPQSESFENDIKYLEKKFNLRQQQQQQGGNTARKSILTKQDAEWIVKNFQDSPSTITPTTSNGNTLTSSLSLSNYRDSVRTGKLKIANDPVSPVLQPTDTNVSSTPITNTNSQQDDTEIDIYESPCFRFIEEAGKKKSISAESCRRPGIKTPLFLNVPTLAMPTQFHQTPPDRLSSNNFQVSVEENSSPDIALLFNQQIINRVAHDKELAYMFFPILKSSTKIQTGTGSGSQSSSIPHSGAIQTGVGANGKQSKGGIVGSANSSSNSLNGANGSSNDLYSLSLSPSSSPLSPSPPLHLELPTPPTPTPPTPTTSETKTSTPVKESNRKSYFPSIKNAIKMSTGSGNNSSNNSSTSPTQPIPSSVASSFSSSTSTPPLSPQLNSPGTLESFNSTDNSEQTNNNKDQQQTSTNTPVPAHVPIQPQIADISKIISDEFKDRKDMIFCQFSNIRNRYKLKSASLDGLIEILTHHKFSEPDFIDTFIITYKTFTTAQVVLSKLIEKYEYDPFVEFQQLHGGANTDSLLSIPEPTLEMEEKVKNSRTVKLRVVSILKIWIDKHFYDFERNEMVLLDIIAFIEGPLVEDGMEKVSENILKLIERKKQQQLNPTSVITSDSTNNNNNNNSNNNISLLTSNSNSSTNLISDDNLSNSITNNNNNNNNQTLIQFKVPPPILPQILKSDQIISIQNFDDLEIARQLTLIEHESYSLIKHRECLGLAFSKAGKEENAINIVNIIKRSNLIPLWVATEIVQEERLTKRSNIIKKFINIADHCRNLNNFNAVMEILSGLNLTPVFRLKKTWETLPRKYLATFKHLNSLMAPKNNFKVYREVLHTKNPPCLPFLGLYLTDMTFIEEATPDLIDNGLINMVKRSHLATVIKEIQQFQKVPYSFTPVPIIRDYLLQINGLQERALYKQSKIIEP</sequence>
<feature type="region of interest" description="Disordered" evidence="3">
    <location>
        <begin position="217"/>
        <end position="251"/>
    </location>
</feature>
<feature type="compositionally biased region" description="Low complexity" evidence="3">
    <location>
        <begin position="227"/>
        <end position="251"/>
    </location>
</feature>
<feature type="compositionally biased region" description="Polar residues" evidence="3">
    <location>
        <begin position="176"/>
        <end position="185"/>
    </location>
</feature>
<protein>
    <submittedName>
        <fullName evidence="6">RasGEF domain-containing protein</fullName>
    </submittedName>
</protein>
<dbReference type="InterPro" id="IPR008937">
    <property type="entry name" value="Ras-like_GEF"/>
</dbReference>
<evidence type="ECO:0000313" key="6">
    <source>
        <dbReference type="EMBL" id="KYR00468.1"/>
    </source>
</evidence>
<dbReference type="Gene3D" id="1.20.870.10">
    <property type="entry name" value="Son of sevenless (SoS) protein Chain: S domain 1"/>
    <property type="match status" value="1"/>
</dbReference>
<feature type="region of interest" description="Disordered" evidence="3">
    <location>
        <begin position="848"/>
        <end position="873"/>
    </location>
</feature>
<feature type="compositionally biased region" description="Low complexity" evidence="3">
    <location>
        <begin position="164"/>
        <end position="175"/>
    </location>
</feature>
<feature type="compositionally biased region" description="Low complexity" evidence="3">
    <location>
        <begin position="586"/>
        <end position="629"/>
    </location>
</feature>
<keyword evidence="1 2" id="KW-0344">Guanine-nucleotide releasing factor</keyword>
<dbReference type="InterPro" id="IPR036964">
    <property type="entry name" value="RASGEF_cat_dom_sf"/>
</dbReference>
<proteinExistence type="predicted"/>
<dbReference type="FunCoup" id="A0A152A2K5">
    <property type="interactions" value="463"/>
</dbReference>
<dbReference type="PROSITE" id="PS50009">
    <property type="entry name" value="RASGEF_CAT"/>
    <property type="match status" value="1"/>
</dbReference>
<dbReference type="GO" id="GO:0005085">
    <property type="term" value="F:guanyl-nucleotide exchange factor activity"/>
    <property type="evidence" value="ECO:0007669"/>
    <property type="project" value="UniProtKB-KW"/>
</dbReference>
<feature type="domain" description="N-terminal Ras-GEF" evidence="5">
    <location>
        <begin position="696"/>
        <end position="844"/>
    </location>
</feature>
<dbReference type="GO" id="GO:0005886">
    <property type="term" value="C:plasma membrane"/>
    <property type="evidence" value="ECO:0007669"/>
    <property type="project" value="TreeGrafter"/>
</dbReference>
<feature type="compositionally biased region" description="Polar residues" evidence="3">
    <location>
        <begin position="630"/>
        <end position="658"/>
    </location>
</feature>
<dbReference type="InterPro" id="IPR023578">
    <property type="entry name" value="Ras_GEF_dom_sf"/>
</dbReference>
<comment type="caution">
    <text evidence="6">The sequence shown here is derived from an EMBL/GenBank/DDBJ whole genome shotgun (WGS) entry which is preliminary data.</text>
</comment>
<dbReference type="InterPro" id="IPR001895">
    <property type="entry name" value="RASGEF_cat_dom"/>
</dbReference>
<feature type="compositionally biased region" description="Low complexity" evidence="3">
    <location>
        <begin position="297"/>
        <end position="315"/>
    </location>
</feature>
<feature type="compositionally biased region" description="Polar residues" evidence="3">
    <location>
        <begin position="33"/>
        <end position="43"/>
    </location>
</feature>
<dbReference type="SMART" id="SM00147">
    <property type="entry name" value="RasGEF"/>
    <property type="match status" value="1"/>
</dbReference>
<organism evidence="6 7">
    <name type="scientific">Tieghemostelium lacteum</name>
    <name type="common">Slime mold</name>
    <name type="synonym">Dictyostelium lacteum</name>
    <dbReference type="NCBI Taxonomy" id="361077"/>
    <lineage>
        <taxon>Eukaryota</taxon>
        <taxon>Amoebozoa</taxon>
        <taxon>Evosea</taxon>
        <taxon>Eumycetozoa</taxon>
        <taxon>Dictyostelia</taxon>
        <taxon>Dictyosteliales</taxon>
        <taxon>Raperosteliaceae</taxon>
        <taxon>Tieghemostelium</taxon>
    </lineage>
</organism>
<feature type="compositionally biased region" description="Basic and acidic residues" evidence="3">
    <location>
        <begin position="23"/>
        <end position="32"/>
    </location>
</feature>
<feature type="compositionally biased region" description="Polar residues" evidence="3">
    <location>
        <begin position="340"/>
        <end position="358"/>
    </location>
</feature>
<name>A0A152A2K5_TIELA</name>
<feature type="region of interest" description="Disordered" evidence="3">
    <location>
        <begin position="131"/>
        <end position="193"/>
    </location>
</feature>
<accession>A0A152A2K5</accession>
<dbReference type="OrthoDB" id="546434at2759"/>
<dbReference type="EMBL" id="LODT01000013">
    <property type="protein sequence ID" value="KYR00468.1"/>
    <property type="molecule type" value="Genomic_DNA"/>
</dbReference>
<feature type="compositionally biased region" description="Low complexity" evidence="3">
    <location>
        <begin position="557"/>
        <end position="566"/>
    </location>
</feature>
<feature type="region of interest" description="Disordered" evidence="3">
    <location>
        <begin position="14"/>
        <end position="71"/>
    </location>
</feature>
<evidence type="ECO:0000313" key="7">
    <source>
        <dbReference type="Proteomes" id="UP000076078"/>
    </source>
</evidence>
<dbReference type="InterPro" id="IPR000651">
    <property type="entry name" value="Ras-like_Gua-exchang_fac_N"/>
</dbReference>
<feature type="compositionally biased region" description="Pro residues" evidence="3">
    <location>
        <begin position="536"/>
        <end position="556"/>
    </location>
</feature>
<dbReference type="CDD" id="cd06224">
    <property type="entry name" value="REM"/>
    <property type="match status" value="1"/>
</dbReference>
<dbReference type="SUPFAM" id="SSF48366">
    <property type="entry name" value="Ras GEF"/>
    <property type="match status" value="1"/>
</dbReference>
<dbReference type="SMART" id="SM00229">
    <property type="entry name" value="RasGEFN"/>
    <property type="match status" value="1"/>
</dbReference>
<keyword evidence="7" id="KW-1185">Reference proteome</keyword>
<dbReference type="InParanoid" id="A0A152A2K5"/>
<feature type="compositionally biased region" description="Low complexity" evidence="3">
    <location>
        <begin position="468"/>
        <end position="481"/>
    </location>
</feature>
<evidence type="ECO:0000259" key="4">
    <source>
        <dbReference type="PROSITE" id="PS50009"/>
    </source>
</evidence>
<dbReference type="Pfam" id="PF00617">
    <property type="entry name" value="RasGEF"/>
    <property type="match status" value="1"/>
</dbReference>
<dbReference type="Pfam" id="PF00618">
    <property type="entry name" value="RasGEF_N"/>
    <property type="match status" value="1"/>
</dbReference>
<gene>
    <name evidence="6" type="ORF">DLAC_02471</name>
</gene>
<feature type="region of interest" description="Disordered" evidence="3">
    <location>
        <begin position="296"/>
        <end position="315"/>
    </location>
</feature>
<reference evidence="6 7" key="1">
    <citation type="submission" date="2015-12" db="EMBL/GenBank/DDBJ databases">
        <title>Dictyostelia acquired genes for synthesis and detection of signals that induce cell-type specialization by lateral gene transfer from prokaryotes.</title>
        <authorList>
            <person name="Gloeckner G."/>
            <person name="Schaap P."/>
        </authorList>
    </citation>
    <scope>NUCLEOTIDE SEQUENCE [LARGE SCALE GENOMIC DNA]</scope>
    <source>
        <strain evidence="6 7">TK</strain>
    </source>
</reference>
<dbReference type="GO" id="GO:0007265">
    <property type="term" value="P:Ras protein signal transduction"/>
    <property type="evidence" value="ECO:0007669"/>
    <property type="project" value="TreeGrafter"/>
</dbReference>
<dbReference type="PANTHER" id="PTHR23113">
    <property type="entry name" value="GUANINE NUCLEOTIDE EXCHANGE FACTOR"/>
    <property type="match status" value="1"/>
</dbReference>